<evidence type="ECO:0000313" key="4">
    <source>
        <dbReference type="EMBL" id="NBI34119.1"/>
    </source>
</evidence>
<evidence type="ECO:0000256" key="1">
    <source>
        <dbReference type="SAM" id="Phobius"/>
    </source>
</evidence>
<feature type="chain" id="PRO_5028876787" evidence="2">
    <location>
        <begin position="23"/>
        <end position="124"/>
    </location>
</feature>
<keyword evidence="1" id="KW-0812">Transmembrane</keyword>
<dbReference type="Pfam" id="PF07853">
    <property type="entry name" value="DUF1648"/>
    <property type="match status" value="1"/>
</dbReference>
<feature type="signal peptide" evidence="2">
    <location>
        <begin position="1"/>
        <end position="22"/>
    </location>
</feature>
<feature type="transmembrane region" description="Helical" evidence="1">
    <location>
        <begin position="52"/>
        <end position="75"/>
    </location>
</feature>
<organism evidence="4">
    <name type="scientific">Muribaculaceae bacterium Z82</name>
    <dbReference type="NCBI Taxonomy" id="2304548"/>
    <lineage>
        <taxon>Bacteria</taxon>
        <taxon>Pseudomonadati</taxon>
        <taxon>Bacteroidota</taxon>
        <taxon>Bacteroidia</taxon>
        <taxon>Bacteroidales</taxon>
        <taxon>Muribaculaceae</taxon>
    </lineage>
</organism>
<protein>
    <submittedName>
        <fullName evidence="4">DUF1648 domain-containing protein</fullName>
    </submittedName>
</protein>
<proteinExistence type="predicted"/>
<reference evidence="4" key="1">
    <citation type="submission" date="2018-08" db="EMBL/GenBank/DDBJ databases">
        <title>Murine metabolic-syndrome-specific gut microbial biobank.</title>
        <authorList>
            <person name="Liu C."/>
        </authorList>
    </citation>
    <scope>NUCLEOTIDE SEQUENCE [LARGE SCALE GENOMIC DNA]</scope>
    <source>
        <strain evidence="4">Z82</strain>
    </source>
</reference>
<feature type="domain" description="DUF1648" evidence="3">
    <location>
        <begin position="16"/>
        <end position="55"/>
    </location>
</feature>
<evidence type="ECO:0000259" key="3">
    <source>
        <dbReference type="Pfam" id="PF07853"/>
    </source>
</evidence>
<feature type="transmembrane region" description="Helical" evidence="1">
    <location>
        <begin position="96"/>
        <end position="118"/>
    </location>
</feature>
<gene>
    <name evidence="4" type="ORF">D1639_03545</name>
</gene>
<evidence type="ECO:0000256" key="2">
    <source>
        <dbReference type="SAM" id="SignalP"/>
    </source>
</evidence>
<comment type="caution">
    <text evidence="4">The sequence shown here is derived from an EMBL/GenBank/DDBJ whole genome shotgun (WGS) entry which is preliminary data.</text>
</comment>
<dbReference type="InterPro" id="IPR012867">
    <property type="entry name" value="DUF1648"/>
</dbReference>
<dbReference type="AlphaFoldDB" id="A0A7C9JD23"/>
<keyword evidence="2" id="KW-0732">Signal</keyword>
<sequence length="124" mass="13267">MKKKTILSILFWIAVIAAPALACLFVVAQFPPDVEVPLHWNASGQIDRWGSSITMLPASLIMCGANALMGLMYCFSNKLYDMGLVHGVSRKAVRPFLCGTAVVLAAAMVIILVCWAANAQAALS</sequence>
<accession>A0A7C9JD23</accession>
<keyword evidence="1" id="KW-1133">Transmembrane helix</keyword>
<keyword evidence="1" id="KW-0472">Membrane</keyword>
<name>A0A7C9JD23_9BACT</name>
<dbReference type="EMBL" id="QWKH01000015">
    <property type="protein sequence ID" value="NBI34119.1"/>
    <property type="molecule type" value="Genomic_DNA"/>
</dbReference>